<dbReference type="EMBL" id="JALBCA010000266">
    <property type="protein sequence ID" value="KAI2381023.1"/>
    <property type="molecule type" value="Genomic_DNA"/>
</dbReference>
<name>A0ACB8UPL7_9EURO</name>
<reference evidence="1" key="1">
    <citation type="journal article" date="2022" name="bioRxiv">
        <title>Population genetic analysis of Ophidiomyces ophidiicola, the causative agent of snake fungal disease, indicates recent introductions to the USA.</title>
        <authorList>
            <person name="Ladner J.T."/>
            <person name="Palmer J.M."/>
            <person name="Ettinger C.L."/>
            <person name="Stajich J.E."/>
            <person name="Farrell T.M."/>
            <person name="Glorioso B.M."/>
            <person name="Lawson B."/>
            <person name="Price S.J."/>
            <person name="Stengle A.G."/>
            <person name="Grear D.A."/>
            <person name="Lorch J.M."/>
        </authorList>
    </citation>
    <scope>NUCLEOTIDE SEQUENCE</scope>
    <source>
        <strain evidence="1">NWHC 24266-5</strain>
    </source>
</reference>
<sequence length="835" mass="89238">MKRVSRACLHCRQRKSRCDLDSSGNPGSPPCQRCLRDRRDCVLGSSNRGGRRVRKKPVDADALTLPPAVPATTTTTTTTTTTALPAAPRTKSLHLNHHAVAVSAAGVVGVVTPGRPAFPPRDGHEDGHGGGDDDDEDDDDDDLGLAPIADSPFGPGVLQNPSDAWQCLTNVAHDDDASFYKAGSPFPSDSRRSTHSTLLDHPPAAGPGAGVGAGTSAGVVVGTTAGAGTGPGPGASAAAATAAAAAAAASASVSALDAPSIAAYRLVQNGTLTVDQLWALVLHYADHFHPHLPLVPRRYFARAQLGVFARDERHLLTAILTIASKNQPRDGGIGGSGGGGVVVVHDRCAQYMHELIADVAAGAPCDVGAVEALLLIAEWEPPGLQPRIKPIGRGEENRAAWMHVGMALRSGYFLGLERTSFRGDSGGAADLHATHRRRLAWACCYVSDRLISVRIGRAFWSRGPGPMTGLVSDDFPSLRPRTAGDEDHSKILQATLDLTQLYGNVHDVLYSGMRSSSHMMLMGDYVKYVDDFRIAIDRWSDRWSQLTCAPELKVTLQMQCVYLSLYTNAFAFQAAISQTLSSKPKCTARMQREYLRATFSDVASMQDSRFIYASVRSAKEYLRILNTSVDPERHLRYLPLRYYLYGTYAAVFLYKAHSFGVISRDEQSELREMIRETMARMCRASAGPDKTGTRYALLLERLWFKPSAPAAIITTTTPSSSAAAANTTTSSSTTAAPTTLLAGGVSERGPPRHPADVALRASTNGSCEAAAAQVSPANDFSWLDLEAVGDFVLGNPMPGANILDLSSHVHEAYPTYTNGTPCPIWPVDQNGNLLF</sequence>
<organism evidence="1">
    <name type="scientific">Ophidiomyces ophidiicola</name>
    <dbReference type="NCBI Taxonomy" id="1387563"/>
    <lineage>
        <taxon>Eukaryota</taxon>
        <taxon>Fungi</taxon>
        <taxon>Dikarya</taxon>
        <taxon>Ascomycota</taxon>
        <taxon>Pezizomycotina</taxon>
        <taxon>Eurotiomycetes</taxon>
        <taxon>Eurotiomycetidae</taxon>
        <taxon>Onygenales</taxon>
        <taxon>Onygenaceae</taxon>
        <taxon>Ophidiomyces</taxon>
    </lineage>
</organism>
<gene>
    <name evidence="1" type="ORF">LOY88_006874</name>
</gene>
<comment type="caution">
    <text evidence="1">The sequence shown here is derived from an EMBL/GenBank/DDBJ whole genome shotgun (WGS) entry which is preliminary data.</text>
</comment>
<protein>
    <submittedName>
        <fullName evidence="1">Uncharacterized protein</fullName>
    </submittedName>
</protein>
<evidence type="ECO:0000313" key="1">
    <source>
        <dbReference type="EMBL" id="KAI2381023.1"/>
    </source>
</evidence>
<proteinExistence type="predicted"/>
<accession>A0ACB8UPL7</accession>